<dbReference type="GO" id="GO:0008233">
    <property type="term" value="F:peptidase activity"/>
    <property type="evidence" value="ECO:0007669"/>
    <property type="project" value="UniProtKB-KW"/>
</dbReference>
<dbReference type="Proteomes" id="UP000693682">
    <property type="component" value="Segment"/>
</dbReference>
<keyword evidence="2" id="KW-0645">Protease</keyword>
<reference evidence="2" key="1">
    <citation type="submission" date="2021-04" db="EMBL/GenBank/DDBJ databases">
        <authorList>
            <person name="Ulbrich M."/>
            <person name="Aldana K.S."/>
            <person name="Brown J.W."/>
            <person name="Campbell D.M."/>
            <person name="Chai A.E."/>
            <person name="Dalson K.A."/>
            <person name="Dembinski E."/>
            <person name="Gomez D.E."/>
            <person name="Gupta K."/>
            <person name="Guyot M."/>
            <person name="Hocutt K.M."/>
            <person name="Holsinger J.M."/>
            <person name="Ibarra L.A."/>
            <person name="Jeon T.-Y."/>
            <person name="Mackenzie M."/>
            <person name="Marquez I.-P.P."/>
            <person name="Mathenge R.W."/>
            <person name="Mo B.F."/>
            <person name="Nelson S."/>
            <person name="Zepeda J."/>
            <person name="Zhang L.J."/>
            <person name="Ngo R."/>
            <person name="Tse V.Y."/>
            <person name="Garlena R.A."/>
            <person name="Russell D.A."/>
            <person name="Pope W.H."/>
            <person name="Jacobs-Sera D."/>
            <person name="Hatfull G.F."/>
            <person name="Reddi K."/>
            <person name="Moberg-Parker J."/>
            <person name="Freise A.C."/>
        </authorList>
    </citation>
    <scope>NUCLEOTIDE SEQUENCE</scope>
</reference>
<accession>A0A8F3EA04</accession>
<name>A0A8F3EA04_9CAUD</name>
<feature type="region of interest" description="Disordered" evidence="1">
    <location>
        <begin position="161"/>
        <end position="185"/>
    </location>
</feature>
<protein>
    <submittedName>
        <fullName evidence="2">SprT-like protease</fullName>
    </submittedName>
</protein>
<dbReference type="GO" id="GO:0006508">
    <property type="term" value="P:proteolysis"/>
    <property type="evidence" value="ECO:0007669"/>
    <property type="project" value="UniProtKB-KW"/>
</dbReference>
<keyword evidence="3" id="KW-1185">Reference proteome</keyword>
<sequence>MTNPTATTAPVRFNTREEWLVAAVAALTPLFEAVGQTVPAVRVSVGWPGGRGDKSATIGQCWASRASDDKVAQIFISPVLDDAPRVLDVLAHELVHAVDDCENGHKGRFATIAKGIGLTGKMTATVAGEELKATLTDIADELGAYPHAALAKGFTIRAGIPGAPKGGPEGEPGDGGPILGEPKQSTRMLKTSCAEGSGYIARLTRKWLDEYGAPICPCHNLVMVEG</sequence>
<gene>
    <name evidence="2" type="primary">51</name>
    <name evidence="2" type="ORF">SEA_HONK_51</name>
</gene>
<organism evidence="2 3">
    <name type="scientific">Microbacterium phage Honk</name>
    <dbReference type="NCBI Taxonomy" id="2836095"/>
    <lineage>
        <taxon>Viruses</taxon>
        <taxon>Duplodnaviria</taxon>
        <taxon>Heunggongvirae</taxon>
        <taxon>Uroviricota</taxon>
        <taxon>Caudoviricetes</taxon>
        <taxon>Casidaviridae</taxon>
        <taxon>Honkvirus</taxon>
        <taxon>Honkvirus honk</taxon>
    </lineage>
</organism>
<dbReference type="EMBL" id="MW862981">
    <property type="protein sequence ID" value="QWY81874.1"/>
    <property type="molecule type" value="Genomic_DNA"/>
</dbReference>
<evidence type="ECO:0000256" key="1">
    <source>
        <dbReference type="SAM" id="MobiDB-lite"/>
    </source>
</evidence>
<keyword evidence="2" id="KW-0378">Hydrolase</keyword>
<feature type="compositionally biased region" description="Gly residues" evidence="1">
    <location>
        <begin position="164"/>
        <end position="178"/>
    </location>
</feature>
<proteinExistence type="predicted"/>
<evidence type="ECO:0000313" key="3">
    <source>
        <dbReference type="Proteomes" id="UP000693682"/>
    </source>
</evidence>
<evidence type="ECO:0000313" key="2">
    <source>
        <dbReference type="EMBL" id="QWY81874.1"/>
    </source>
</evidence>